<dbReference type="EMBL" id="BMWW01000004">
    <property type="protein sequence ID" value="GGY92744.1"/>
    <property type="molecule type" value="Genomic_DNA"/>
</dbReference>
<organism evidence="2 5">
    <name type="scientific">Pseudoduganella plicata</name>
    <dbReference type="NCBI Taxonomy" id="321984"/>
    <lineage>
        <taxon>Bacteria</taxon>
        <taxon>Pseudomonadati</taxon>
        <taxon>Pseudomonadota</taxon>
        <taxon>Betaproteobacteria</taxon>
        <taxon>Burkholderiales</taxon>
        <taxon>Oxalobacteraceae</taxon>
        <taxon>Telluria group</taxon>
        <taxon>Pseudoduganella</taxon>
    </lineage>
</organism>
<accession>A0A4V1AU30</accession>
<dbReference type="Proteomes" id="UP000294359">
    <property type="component" value="Chromosome"/>
</dbReference>
<name>A0A4V1AU30_9BURK</name>
<feature type="signal peptide" evidence="1">
    <location>
        <begin position="1"/>
        <end position="19"/>
    </location>
</feature>
<sequence length="179" mass="20295">MDKRAISLAALLLCSVSLAAPVPDSCPAIGRNGVAELHRDWLMTGWERNAGDPPFNFRKDLGRYYDFTRTDLSLFDDFDPELKVRTTADDYGKVWYGLVPRFRSVHHKITEQPTVVAAGPRYSHSVMEFAFEVTPNEGAPMYLVSRTSILWRCGVDGWKIFREHNSARPADAAVYRNAR</sequence>
<reference evidence="2" key="3">
    <citation type="submission" date="2022-12" db="EMBL/GenBank/DDBJ databases">
        <authorList>
            <person name="Sun Q."/>
            <person name="Kim S."/>
        </authorList>
    </citation>
    <scope>NUCLEOTIDE SEQUENCE</scope>
    <source>
        <strain evidence="2">KCTC 12344</strain>
    </source>
</reference>
<dbReference type="EMBL" id="CP038026">
    <property type="protein sequence ID" value="QBQ37738.1"/>
    <property type="molecule type" value="Genomic_DNA"/>
</dbReference>
<gene>
    <name evidence="3" type="ORF">E1742_17340</name>
    <name evidence="2" type="ORF">GCM10007388_27660</name>
</gene>
<protein>
    <recommendedName>
        <fullName evidence="6">SnoaL-like domain-containing protein</fullName>
    </recommendedName>
</protein>
<evidence type="ECO:0000313" key="2">
    <source>
        <dbReference type="EMBL" id="GGY92744.1"/>
    </source>
</evidence>
<evidence type="ECO:0000313" key="3">
    <source>
        <dbReference type="EMBL" id="QBQ37738.1"/>
    </source>
</evidence>
<proteinExistence type="predicted"/>
<keyword evidence="4" id="KW-1185">Reference proteome</keyword>
<evidence type="ECO:0008006" key="6">
    <source>
        <dbReference type="Google" id="ProtNLM"/>
    </source>
</evidence>
<evidence type="ECO:0000256" key="1">
    <source>
        <dbReference type="SAM" id="SignalP"/>
    </source>
</evidence>
<dbReference type="AlphaFoldDB" id="A0A4V1AU30"/>
<dbReference type="Proteomes" id="UP000619512">
    <property type="component" value="Unassembled WGS sequence"/>
</dbReference>
<dbReference type="SUPFAM" id="SSF54427">
    <property type="entry name" value="NTF2-like"/>
    <property type="match status" value="1"/>
</dbReference>
<evidence type="ECO:0000313" key="5">
    <source>
        <dbReference type="Proteomes" id="UP000619512"/>
    </source>
</evidence>
<feature type="chain" id="PRO_5044609887" description="SnoaL-like domain-containing protein" evidence="1">
    <location>
        <begin position="20"/>
        <end position="179"/>
    </location>
</feature>
<dbReference type="InterPro" id="IPR032710">
    <property type="entry name" value="NTF2-like_dom_sf"/>
</dbReference>
<dbReference type="OrthoDB" id="981191at2"/>
<keyword evidence="1" id="KW-0732">Signal</keyword>
<dbReference type="RefSeq" id="WP_134386220.1">
    <property type="nucleotide sequence ID" value="NZ_BMWW01000004.1"/>
</dbReference>
<reference evidence="3 4" key="2">
    <citation type="submission" date="2019-03" db="EMBL/GenBank/DDBJ databases">
        <title>Draft Genome Sequences of Six Type Strains of the Genus Massilia.</title>
        <authorList>
            <person name="Miess H."/>
            <person name="Frediansyhah A."/>
            <person name="Gross H."/>
        </authorList>
    </citation>
    <scope>NUCLEOTIDE SEQUENCE [LARGE SCALE GENOMIC DNA]</scope>
    <source>
        <strain evidence="3 4">DSM 17505</strain>
    </source>
</reference>
<reference evidence="2" key="1">
    <citation type="journal article" date="2014" name="Int. J. Syst. Evol. Microbiol.">
        <title>Complete genome sequence of Corynebacterium casei LMG S-19264T (=DSM 44701T), isolated from a smear-ripened cheese.</title>
        <authorList>
            <consortium name="US DOE Joint Genome Institute (JGI-PGF)"/>
            <person name="Walter F."/>
            <person name="Albersmeier A."/>
            <person name="Kalinowski J."/>
            <person name="Ruckert C."/>
        </authorList>
    </citation>
    <scope>NUCLEOTIDE SEQUENCE</scope>
    <source>
        <strain evidence="2">KCTC 12344</strain>
    </source>
</reference>
<evidence type="ECO:0000313" key="4">
    <source>
        <dbReference type="Proteomes" id="UP000294359"/>
    </source>
</evidence>
<dbReference type="Gene3D" id="3.10.450.50">
    <property type="match status" value="1"/>
</dbReference>